<keyword evidence="3" id="KW-0505">Motor protein</keyword>
<dbReference type="PANTHER" id="PTHR47117">
    <property type="entry name" value="STAR-RELATED LIPID TRANSFER PROTEIN 9"/>
    <property type="match status" value="1"/>
</dbReference>
<evidence type="ECO:0000313" key="7">
    <source>
        <dbReference type="Proteomes" id="UP001283361"/>
    </source>
</evidence>
<dbReference type="Proteomes" id="UP001283361">
    <property type="component" value="Unassembled WGS sequence"/>
</dbReference>
<feature type="binding site" evidence="3">
    <location>
        <begin position="97"/>
        <end position="104"/>
    </location>
    <ligand>
        <name>ATP</name>
        <dbReference type="ChEBI" id="CHEBI:30616"/>
    </ligand>
</feature>
<sequence>MSSVKVAVRVRPFNNREISRDAECIIEMSGNTTTITNPKAGPKDAKQKSFNFDHSYWSHTSPDDPAFAGQKKVYDDIGLEMLDHAFEGYNVCIFAYGQTGAGKSYTMMGKNEPGQMGIIPLLCEDLFTRISAEKSVDNTFSVEVALSITSSHAIYSEWRHAPLDEVSPPPMIFPLEGWYGPLVGVLVRALMCDIHLELNQVETSRIFSLVSGHNQLSDCKAFLSLWYRNASIRHGDIVIRYRVRPRDKRYCKYQLGPHCARAPSLSTIDTASISRALILPGDRPRDRRSLQRSLRPGEENQSREDKAEPNRIRLTAG</sequence>
<dbReference type="EMBL" id="JAWDGP010007407">
    <property type="protein sequence ID" value="KAK3720241.1"/>
    <property type="molecule type" value="Genomic_DNA"/>
</dbReference>
<keyword evidence="7" id="KW-1185">Reference proteome</keyword>
<feature type="region of interest" description="Disordered" evidence="4">
    <location>
        <begin position="283"/>
        <end position="317"/>
    </location>
</feature>
<dbReference type="PROSITE" id="PS50067">
    <property type="entry name" value="KINESIN_MOTOR_2"/>
    <property type="match status" value="1"/>
</dbReference>
<feature type="domain" description="Kinesin motor" evidence="5">
    <location>
        <begin position="3"/>
        <end position="317"/>
    </location>
</feature>
<reference evidence="6" key="1">
    <citation type="journal article" date="2023" name="G3 (Bethesda)">
        <title>A reference genome for the long-term kleptoplast-retaining sea slug Elysia crispata morphotype clarki.</title>
        <authorList>
            <person name="Eastman K.E."/>
            <person name="Pendleton A.L."/>
            <person name="Shaikh M.A."/>
            <person name="Suttiyut T."/>
            <person name="Ogas R."/>
            <person name="Tomko P."/>
            <person name="Gavelis G."/>
            <person name="Widhalm J.R."/>
            <person name="Wisecaver J.H."/>
        </authorList>
    </citation>
    <scope>NUCLEOTIDE SEQUENCE</scope>
    <source>
        <strain evidence="6">ECLA1</strain>
    </source>
</reference>
<comment type="caution">
    <text evidence="6">The sequence shown here is derived from an EMBL/GenBank/DDBJ whole genome shotgun (WGS) entry which is preliminary data.</text>
</comment>
<evidence type="ECO:0000256" key="1">
    <source>
        <dbReference type="ARBA" id="ARBA00022741"/>
    </source>
</evidence>
<dbReference type="SMART" id="SM00129">
    <property type="entry name" value="KISc"/>
    <property type="match status" value="1"/>
</dbReference>
<keyword evidence="1 3" id="KW-0547">Nucleotide-binding</keyword>
<accession>A0AAE0XWX7</accession>
<dbReference type="Pfam" id="PF00225">
    <property type="entry name" value="Kinesin"/>
    <property type="match status" value="1"/>
</dbReference>
<dbReference type="GO" id="GO:0008017">
    <property type="term" value="F:microtubule binding"/>
    <property type="evidence" value="ECO:0007669"/>
    <property type="project" value="InterPro"/>
</dbReference>
<dbReference type="Gene3D" id="3.40.850.10">
    <property type="entry name" value="Kinesin motor domain"/>
    <property type="match status" value="1"/>
</dbReference>
<evidence type="ECO:0000259" key="5">
    <source>
        <dbReference type="PROSITE" id="PS50067"/>
    </source>
</evidence>
<comment type="similarity">
    <text evidence="3">Belongs to the TRAFAC class myosin-kinesin ATPase superfamily. Kinesin family.</text>
</comment>
<dbReference type="PANTHER" id="PTHR47117:SF10">
    <property type="entry name" value="KINESIN-LIKE PROTEIN KIF1B"/>
    <property type="match status" value="1"/>
</dbReference>
<keyword evidence="2 3" id="KW-0067">ATP-binding</keyword>
<evidence type="ECO:0000313" key="6">
    <source>
        <dbReference type="EMBL" id="KAK3720241.1"/>
    </source>
</evidence>
<dbReference type="SUPFAM" id="SSF52540">
    <property type="entry name" value="P-loop containing nucleoside triphosphate hydrolases"/>
    <property type="match status" value="1"/>
</dbReference>
<proteinExistence type="inferred from homology"/>
<evidence type="ECO:0000256" key="4">
    <source>
        <dbReference type="SAM" id="MobiDB-lite"/>
    </source>
</evidence>
<protein>
    <recommendedName>
        <fullName evidence="5">Kinesin motor domain-containing protein</fullName>
    </recommendedName>
</protein>
<dbReference type="InterPro" id="IPR027417">
    <property type="entry name" value="P-loop_NTPase"/>
</dbReference>
<evidence type="ECO:0000256" key="3">
    <source>
        <dbReference type="PROSITE-ProRule" id="PRU00283"/>
    </source>
</evidence>
<dbReference type="InterPro" id="IPR036961">
    <property type="entry name" value="Kinesin_motor_dom_sf"/>
</dbReference>
<dbReference type="GO" id="GO:0005524">
    <property type="term" value="F:ATP binding"/>
    <property type="evidence" value="ECO:0007669"/>
    <property type="project" value="UniProtKB-UniRule"/>
</dbReference>
<dbReference type="InterPro" id="IPR001752">
    <property type="entry name" value="Kinesin_motor_dom"/>
</dbReference>
<dbReference type="AlphaFoldDB" id="A0AAE0XWX7"/>
<feature type="compositionally biased region" description="Basic and acidic residues" evidence="4">
    <location>
        <begin position="283"/>
        <end position="311"/>
    </location>
</feature>
<evidence type="ECO:0000256" key="2">
    <source>
        <dbReference type="ARBA" id="ARBA00022840"/>
    </source>
</evidence>
<name>A0AAE0XWX7_9GAST</name>
<gene>
    <name evidence="6" type="ORF">RRG08_007863</name>
</gene>
<dbReference type="GO" id="GO:0003777">
    <property type="term" value="F:microtubule motor activity"/>
    <property type="evidence" value="ECO:0007669"/>
    <property type="project" value="InterPro"/>
</dbReference>
<dbReference type="GO" id="GO:0007018">
    <property type="term" value="P:microtubule-based movement"/>
    <property type="evidence" value="ECO:0007669"/>
    <property type="project" value="InterPro"/>
</dbReference>
<organism evidence="6 7">
    <name type="scientific">Elysia crispata</name>
    <name type="common">lettuce slug</name>
    <dbReference type="NCBI Taxonomy" id="231223"/>
    <lineage>
        <taxon>Eukaryota</taxon>
        <taxon>Metazoa</taxon>
        <taxon>Spiralia</taxon>
        <taxon>Lophotrochozoa</taxon>
        <taxon>Mollusca</taxon>
        <taxon>Gastropoda</taxon>
        <taxon>Heterobranchia</taxon>
        <taxon>Euthyneura</taxon>
        <taxon>Panpulmonata</taxon>
        <taxon>Sacoglossa</taxon>
        <taxon>Placobranchoidea</taxon>
        <taxon>Plakobranchidae</taxon>
        <taxon>Elysia</taxon>
    </lineage>
</organism>